<gene>
    <name evidence="12" type="ORF">H9L09_11875</name>
</gene>
<evidence type="ECO:0000256" key="2">
    <source>
        <dbReference type="ARBA" id="ARBA00006214"/>
    </source>
</evidence>
<keyword evidence="13" id="KW-1185">Reference proteome</keyword>
<feature type="transmembrane region" description="Helical" evidence="10">
    <location>
        <begin position="182"/>
        <end position="207"/>
    </location>
</feature>
<feature type="domain" description="Vitamin K epoxide reductase" evidence="11">
    <location>
        <begin position="23"/>
        <end position="164"/>
    </location>
</feature>
<dbReference type="EMBL" id="CP060713">
    <property type="protein sequence ID" value="QNN51320.1"/>
    <property type="molecule type" value="Genomic_DNA"/>
</dbReference>
<name>A0A7G9R6U5_9ACTN</name>
<evidence type="ECO:0000259" key="11">
    <source>
        <dbReference type="SMART" id="SM00756"/>
    </source>
</evidence>
<dbReference type="Proteomes" id="UP000515947">
    <property type="component" value="Chromosome"/>
</dbReference>
<sequence length="208" mass="21282">MATGTTPVRTHDAAASERVRPAARGWWLLVLGAALLGIVGTIWQTVERIAFESGSQGPSFCEISSVVSCSSVYAHWQSSALGVPNSLVGLPVFAILASGAASALLGSRLSRGYLRLVLGLALFMTGFATWYMQQTAFDIGSLCVFCAASLALIMLAGLGLVRIAAAEAALGSGRTGRTVAGLVDAGLDIALWVALGLGVATMLVLGLG</sequence>
<evidence type="ECO:0000256" key="7">
    <source>
        <dbReference type="ARBA" id="ARBA00023136"/>
    </source>
</evidence>
<organism evidence="12 13">
    <name type="scientific">Nocardioides mesophilus</name>
    <dbReference type="NCBI Taxonomy" id="433659"/>
    <lineage>
        <taxon>Bacteria</taxon>
        <taxon>Bacillati</taxon>
        <taxon>Actinomycetota</taxon>
        <taxon>Actinomycetes</taxon>
        <taxon>Propionibacteriales</taxon>
        <taxon>Nocardioidaceae</taxon>
        <taxon>Nocardioides</taxon>
    </lineage>
</organism>
<feature type="transmembrane region" description="Helical" evidence="10">
    <location>
        <begin position="26"/>
        <end position="46"/>
    </location>
</feature>
<proteinExistence type="inferred from homology"/>
<keyword evidence="6" id="KW-0560">Oxidoreductase</keyword>
<feature type="transmembrane region" description="Helical" evidence="10">
    <location>
        <begin position="139"/>
        <end position="161"/>
    </location>
</feature>
<reference evidence="12 13" key="1">
    <citation type="submission" date="2020-08" db="EMBL/GenBank/DDBJ databases">
        <title>Genome sequence of Nocardioides mesophilus KACC 16243T.</title>
        <authorList>
            <person name="Hyun D.-W."/>
            <person name="Bae J.-W."/>
        </authorList>
    </citation>
    <scope>NUCLEOTIDE SEQUENCE [LARGE SCALE GENOMIC DNA]</scope>
    <source>
        <strain evidence="12 13">KACC 16243</strain>
    </source>
</reference>
<dbReference type="RefSeq" id="WP_187577160.1">
    <property type="nucleotide sequence ID" value="NZ_CP060713.1"/>
</dbReference>
<feature type="transmembrane region" description="Helical" evidence="10">
    <location>
        <begin position="113"/>
        <end position="133"/>
    </location>
</feature>
<dbReference type="KEGG" id="nmes:H9L09_11875"/>
<dbReference type="GO" id="GO:0048038">
    <property type="term" value="F:quinone binding"/>
    <property type="evidence" value="ECO:0007669"/>
    <property type="project" value="UniProtKB-KW"/>
</dbReference>
<feature type="transmembrane region" description="Helical" evidence="10">
    <location>
        <begin position="87"/>
        <end position="106"/>
    </location>
</feature>
<dbReference type="Gene3D" id="1.20.1440.130">
    <property type="entry name" value="VKOR domain"/>
    <property type="match status" value="1"/>
</dbReference>
<evidence type="ECO:0000256" key="1">
    <source>
        <dbReference type="ARBA" id="ARBA00004141"/>
    </source>
</evidence>
<dbReference type="SMART" id="SM00756">
    <property type="entry name" value="VKc"/>
    <property type="match status" value="1"/>
</dbReference>
<keyword evidence="9" id="KW-0676">Redox-active center</keyword>
<evidence type="ECO:0000256" key="9">
    <source>
        <dbReference type="ARBA" id="ARBA00023284"/>
    </source>
</evidence>
<evidence type="ECO:0000256" key="10">
    <source>
        <dbReference type="SAM" id="Phobius"/>
    </source>
</evidence>
<evidence type="ECO:0000256" key="6">
    <source>
        <dbReference type="ARBA" id="ARBA00023002"/>
    </source>
</evidence>
<evidence type="ECO:0000313" key="12">
    <source>
        <dbReference type="EMBL" id="QNN51320.1"/>
    </source>
</evidence>
<comment type="similarity">
    <text evidence="2">Belongs to the VKOR family.</text>
</comment>
<keyword evidence="5 10" id="KW-1133">Transmembrane helix</keyword>
<dbReference type="Pfam" id="PF07884">
    <property type="entry name" value="VKOR"/>
    <property type="match status" value="1"/>
</dbReference>
<keyword evidence="7 10" id="KW-0472">Membrane</keyword>
<evidence type="ECO:0000256" key="3">
    <source>
        <dbReference type="ARBA" id="ARBA00022692"/>
    </source>
</evidence>
<evidence type="ECO:0000313" key="13">
    <source>
        <dbReference type="Proteomes" id="UP000515947"/>
    </source>
</evidence>
<keyword evidence="8" id="KW-1015">Disulfide bond</keyword>
<accession>A0A7G9R6U5</accession>
<evidence type="ECO:0000256" key="4">
    <source>
        <dbReference type="ARBA" id="ARBA00022719"/>
    </source>
</evidence>
<dbReference type="AlphaFoldDB" id="A0A7G9R6U5"/>
<evidence type="ECO:0000256" key="8">
    <source>
        <dbReference type="ARBA" id="ARBA00023157"/>
    </source>
</evidence>
<dbReference type="InterPro" id="IPR038354">
    <property type="entry name" value="VKOR_sf"/>
</dbReference>
<dbReference type="InterPro" id="IPR012932">
    <property type="entry name" value="VKOR"/>
</dbReference>
<protein>
    <recommendedName>
        <fullName evidence="11">Vitamin K epoxide reductase domain-containing protein</fullName>
    </recommendedName>
</protein>
<comment type="subcellular location">
    <subcellularLocation>
        <location evidence="1">Membrane</location>
        <topology evidence="1">Multi-pass membrane protein</topology>
    </subcellularLocation>
</comment>
<keyword evidence="3 10" id="KW-0812">Transmembrane</keyword>
<evidence type="ECO:0000256" key="5">
    <source>
        <dbReference type="ARBA" id="ARBA00022989"/>
    </source>
</evidence>
<dbReference type="GO" id="GO:0016491">
    <property type="term" value="F:oxidoreductase activity"/>
    <property type="evidence" value="ECO:0007669"/>
    <property type="project" value="UniProtKB-KW"/>
</dbReference>
<dbReference type="GO" id="GO:0016020">
    <property type="term" value="C:membrane"/>
    <property type="evidence" value="ECO:0007669"/>
    <property type="project" value="UniProtKB-SubCell"/>
</dbReference>
<keyword evidence="4" id="KW-0874">Quinone</keyword>